<dbReference type="Proteomes" id="UP000015104">
    <property type="component" value="Unassembled WGS sequence"/>
</dbReference>
<feature type="compositionally biased region" description="Basic residues" evidence="1">
    <location>
        <begin position="493"/>
        <end position="506"/>
    </location>
</feature>
<proteinExistence type="predicted"/>
<feature type="region of interest" description="Disordered" evidence="1">
    <location>
        <begin position="607"/>
        <end position="681"/>
    </location>
</feature>
<dbReference type="EnsemblMetazoa" id="tetur15g01890.1">
    <property type="protein sequence ID" value="tetur15g01890.1"/>
    <property type="gene ID" value="tetur15g01890"/>
</dbReference>
<feature type="compositionally biased region" description="Polar residues" evidence="1">
    <location>
        <begin position="507"/>
        <end position="527"/>
    </location>
</feature>
<name>T1KMJ9_TETUR</name>
<feature type="compositionally biased region" description="Acidic residues" evidence="1">
    <location>
        <begin position="655"/>
        <end position="669"/>
    </location>
</feature>
<dbReference type="HOGENOM" id="CLU_837652_0_0_1"/>
<feature type="compositionally biased region" description="Polar residues" evidence="1">
    <location>
        <begin position="471"/>
        <end position="481"/>
    </location>
</feature>
<evidence type="ECO:0000256" key="1">
    <source>
        <dbReference type="SAM" id="MobiDB-lite"/>
    </source>
</evidence>
<evidence type="ECO:0000313" key="3">
    <source>
        <dbReference type="Proteomes" id="UP000015104"/>
    </source>
</evidence>
<protein>
    <submittedName>
        <fullName evidence="2">Uncharacterized protein</fullName>
    </submittedName>
</protein>
<dbReference type="EMBL" id="CAEY01000246">
    <property type="status" value="NOT_ANNOTATED_CDS"/>
    <property type="molecule type" value="Genomic_DNA"/>
</dbReference>
<organism evidence="2 3">
    <name type="scientific">Tetranychus urticae</name>
    <name type="common">Two-spotted spider mite</name>
    <dbReference type="NCBI Taxonomy" id="32264"/>
    <lineage>
        <taxon>Eukaryota</taxon>
        <taxon>Metazoa</taxon>
        <taxon>Ecdysozoa</taxon>
        <taxon>Arthropoda</taxon>
        <taxon>Chelicerata</taxon>
        <taxon>Arachnida</taxon>
        <taxon>Acari</taxon>
        <taxon>Acariformes</taxon>
        <taxon>Trombidiformes</taxon>
        <taxon>Prostigmata</taxon>
        <taxon>Eleutherengona</taxon>
        <taxon>Raphignathae</taxon>
        <taxon>Tetranychoidea</taxon>
        <taxon>Tetranychidae</taxon>
        <taxon>Tetranychus</taxon>
    </lineage>
</organism>
<reference evidence="3" key="1">
    <citation type="submission" date="2011-08" db="EMBL/GenBank/DDBJ databases">
        <authorList>
            <person name="Rombauts S."/>
        </authorList>
    </citation>
    <scope>NUCLEOTIDE SEQUENCE</scope>
    <source>
        <strain evidence="3">London</strain>
    </source>
</reference>
<accession>T1KMJ9</accession>
<evidence type="ECO:0000313" key="2">
    <source>
        <dbReference type="EnsemblMetazoa" id="tetur15g01890.1"/>
    </source>
</evidence>
<keyword evidence="3" id="KW-1185">Reference proteome</keyword>
<dbReference type="AlphaFoldDB" id="T1KMJ9"/>
<feature type="region of interest" description="Disordered" evidence="1">
    <location>
        <begin position="448"/>
        <end position="550"/>
    </location>
</feature>
<sequence>MERTMTMKRVKVSMMNLKRNFKEPEPVSDIVPSRGVNDINDVDGYNEKSKKKITEDSPILQRLPQSSINPMKSSLTSDSKDWKYSVCEEFLLRESGNSKIPKALRYHVDIDDHKRLNVNPPIDKKEMTKCLRNLAIIRGTDARFRGLEQLNNKNALSWSSDGESQAGMTPGNVEANRARIISRLSEEQIRKLLLLLTEMLDKRMKPSPELGKVPIHGKLTPLMYSSTLGFKSPGQRRRPPLPTGPHSSAPGNKFPILTPLSGSGNSIDGGSSNMIDSNSPMPFSNEFGFNSPSFSSSRGVRPYSRFTSSSSYGPLSSPSYSGYSPFHPSSYPMVSPLYTHNHHPATQVTRFPFTSPTGVKKLLVNEVLGVKKVEKYNGEREVEVGGGPKTVVVHEGELHVDPSGESSAIEIDENKMKQYRDNYLTGYGGYPRFSGLSGRPGATGDRYGSSFYDSFRDSPFPNDPSFPGSPLDSSGSSQTELSALPVSPPPIGRYHRDKHNHHRHQSYHNNNGNEYVYSSEQGSTSHPSPGLQVTKCDETGTCTGPGIDGEEESIKSKYKANNSATRAAYGRYGAKYLGLTLTSIANYALGNLMGVLYSPFMKGRDYDKSGKAKPDKKHPTSIPIGGRPAKGMFDPTNGMKMNGKPPGSTGPALDQEIENMLDDYDDLDGDSNKARRRKRRR</sequence>
<reference evidence="2" key="2">
    <citation type="submission" date="2015-06" db="UniProtKB">
        <authorList>
            <consortium name="EnsemblMetazoa"/>
        </authorList>
    </citation>
    <scope>IDENTIFICATION</scope>
</reference>
<feature type="compositionally biased region" description="Low complexity" evidence="1">
    <location>
        <begin position="261"/>
        <end position="273"/>
    </location>
</feature>
<feature type="region of interest" description="Disordered" evidence="1">
    <location>
        <begin position="226"/>
        <end position="279"/>
    </location>
</feature>